<dbReference type="EMBL" id="DSLG01000002">
    <property type="protein sequence ID" value="HEA86839.1"/>
    <property type="molecule type" value="Genomic_DNA"/>
</dbReference>
<dbReference type="PANTHER" id="PTHR30535:SF34">
    <property type="entry name" value="MOLYBDATE-BINDING PROTEIN MOLA"/>
    <property type="match status" value="1"/>
</dbReference>
<evidence type="ECO:0000313" key="3">
    <source>
        <dbReference type="EMBL" id="HEA86839.1"/>
    </source>
</evidence>
<organism evidence="3">
    <name type="scientific">candidate division WOR-3 bacterium</name>
    <dbReference type="NCBI Taxonomy" id="2052148"/>
    <lineage>
        <taxon>Bacteria</taxon>
        <taxon>Bacteria division WOR-3</taxon>
    </lineage>
</organism>
<dbReference type="SUPFAM" id="SSF53807">
    <property type="entry name" value="Helical backbone' metal receptor"/>
    <property type="match status" value="1"/>
</dbReference>
<dbReference type="Pfam" id="PF01497">
    <property type="entry name" value="Peripla_BP_2"/>
    <property type="match status" value="1"/>
</dbReference>
<proteinExistence type="predicted"/>
<feature type="domain" description="Fe/B12 periplasmic-binding" evidence="2">
    <location>
        <begin position="40"/>
        <end position="285"/>
    </location>
</feature>
<dbReference type="InterPro" id="IPR054828">
    <property type="entry name" value="Vit_B12_bind_prot"/>
</dbReference>
<accession>A0A7C1N9H4</accession>
<reference evidence="3" key="1">
    <citation type="journal article" date="2020" name="mSystems">
        <title>Genome- and Community-Level Interaction Insights into Carbon Utilization and Element Cycling Functions of Hydrothermarchaeota in Hydrothermal Sediment.</title>
        <authorList>
            <person name="Zhou Z."/>
            <person name="Liu Y."/>
            <person name="Xu W."/>
            <person name="Pan J."/>
            <person name="Luo Z.H."/>
            <person name="Li M."/>
        </authorList>
    </citation>
    <scope>NUCLEOTIDE SEQUENCE [LARGE SCALE GENOMIC DNA]</scope>
    <source>
        <strain evidence="3">SpSt-265</strain>
    </source>
</reference>
<dbReference type="PANTHER" id="PTHR30535">
    <property type="entry name" value="VITAMIN B12-BINDING PROTEIN"/>
    <property type="match status" value="1"/>
</dbReference>
<dbReference type="InterPro" id="IPR002491">
    <property type="entry name" value="ABC_transptr_periplasmic_BD"/>
</dbReference>
<keyword evidence="1" id="KW-0732">Signal</keyword>
<comment type="caution">
    <text evidence="3">The sequence shown here is derived from an EMBL/GenBank/DDBJ whole genome shotgun (WGS) entry which is preliminary data.</text>
</comment>
<evidence type="ECO:0000256" key="1">
    <source>
        <dbReference type="ARBA" id="ARBA00022729"/>
    </source>
</evidence>
<protein>
    <submittedName>
        <fullName evidence="3">Cobalamin-binding protein</fullName>
    </submittedName>
</protein>
<gene>
    <name evidence="3" type="ORF">ENP94_02385</name>
</gene>
<dbReference type="AlphaFoldDB" id="A0A7C1N9H4"/>
<sequence length="287" mass="31968">MSRNCRNSLKVRKFYFLILILGNLFCGARHPVHSEAGAIRCVSLVPSVTEIIYALGAESLLKGNTVQCDYPVAAHQIYKVGDFQLPELERIVALKPTIVFATVPVHARLIEKLRELDIQVYVSNPRTVEDVFAEIESVGEVLGVKLKAVQLAESLRRSLKAIPAFTDTPRVYIEIAAAPLMSVGNSTFINDIVRIAGGRNIFDDVAQPYPVIAPEDVVRRNPEVIIILHPQALRADVKERVGWGQVSAVRQDRVYDHLDEDIFFRPGPRVVQAIHLLAQLLHPDSTN</sequence>
<dbReference type="Gene3D" id="3.40.50.1980">
    <property type="entry name" value="Nitrogenase molybdenum iron protein domain"/>
    <property type="match status" value="2"/>
</dbReference>
<dbReference type="CDD" id="cd01144">
    <property type="entry name" value="BtuF"/>
    <property type="match status" value="1"/>
</dbReference>
<dbReference type="PROSITE" id="PS50983">
    <property type="entry name" value="FE_B12_PBP"/>
    <property type="match status" value="1"/>
</dbReference>
<name>A0A7C1N9H4_UNCW3</name>
<dbReference type="InterPro" id="IPR050902">
    <property type="entry name" value="ABC_Transporter_SBP"/>
</dbReference>
<dbReference type="NCBIfam" id="NF038402">
    <property type="entry name" value="TroA_like"/>
    <property type="match status" value="1"/>
</dbReference>
<evidence type="ECO:0000259" key="2">
    <source>
        <dbReference type="PROSITE" id="PS50983"/>
    </source>
</evidence>